<name>A0A0B2UHQ9_TOXCA</name>
<organism evidence="2 3">
    <name type="scientific">Toxocara canis</name>
    <name type="common">Canine roundworm</name>
    <dbReference type="NCBI Taxonomy" id="6265"/>
    <lineage>
        <taxon>Eukaryota</taxon>
        <taxon>Metazoa</taxon>
        <taxon>Ecdysozoa</taxon>
        <taxon>Nematoda</taxon>
        <taxon>Chromadorea</taxon>
        <taxon>Rhabditida</taxon>
        <taxon>Spirurina</taxon>
        <taxon>Ascaridomorpha</taxon>
        <taxon>Ascaridoidea</taxon>
        <taxon>Toxocaridae</taxon>
        <taxon>Toxocara</taxon>
    </lineage>
</organism>
<keyword evidence="3" id="KW-1185">Reference proteome</keyword>
<dbReference type="OrthoDB" id="438211at2759"/>
<gene>
    <name evidence="2" type="ORF">Tcan_14343</name>
</gene>
<keyword evidence="1" id="KW-1133">Transmembrane helix</keyword>
<accession>A0A0B2UHQ9</accession>
<evidence type="ECO:0000313" key="3">
    <source>
        <dbReference type="Proteomes" id="UP000031036"/>
    </source>
</evidence>
<keyword evidence="1" id="KW-0812">Transmembrane</keyword>
<reference evidence="2 3" key="1">
    <citation type="submission" date="2014-11" db="EMBL/GenBank/DDBJ databases">
        <title>Genetic blueprint of the zoonotic pathogen Toxocara canis.</title>
        <authorList>
            <person name="Zhu X.-Q."/>
            <person name="Korhonen P.K."/>
            <person name="Cai H."/>
            <person name="Young N.D."/>
            <person name="Nejsum P."/>
            <person name="von Samson-Himmelstjerna G."/>
            <person name="Boag P.R."/>
            <person name="Tan P."/>
            <person name="Li Q."/>
            <person name="Min J."/>
            <person name="Yang Y."/>
            <person name="Wang X."/>
            <person name="Fang X."/>
            <person name="Hall R.S."/>
            <person name="Hofmann A."/>
            <person name="Sternberg P.W."/>
            <person name="Jex A.R."/>
            <person name="Gasser R.B."/>
        </authorList>
    </citation>
    <scope>NUCLEOTIDE SEQUENCE [LARGE SCALE GENOMIC DNA]</scope>
    <source>
        <strain evidence="2">PN_DK_2014</strain>
    </source>
</reference>
<dbReference type="EMBL" id="JPKZ01022855">
    <property type="protein sequence ID" value="KHN70621.1"/>
    <property type="molecule type" value="Genomic_DNA"/>
</dbReference>
<protein>
    <submittedName>
        <fullName evidence="2">Uncharacterized protein</fullName>
    </submittedName>
</protein>
<dbReference type="OMA" id="VISACLM"/>
<dbReference type="AlphaFoldDB" id="A0A0B2UHQ9"/>
<dbReference type="Proteomes" id="UP000031036">
    <property type="component" value="Unassembled WGS sequence"/>
</dbReference>
<dbReference type="STRING" id="6265.A0A0B2UHQ9"/>
<comment type="caution">
    <text evidence="2">The sequence shown here is derived from an EMBL/GenBank/DDBJ whole genome shotgun (WGS) entry which is preliminary data.</text>
</comment>
<sequence length="91" mass="10268">MSKGLRRILYRRLACSFVDYFNCVSGAFEQCLSVDPLNPNRSLVHVDTCYMPLRTDLLAVMHVAAWLSVISACLMLIPATFAAVYARLIRK</sequence>
<evidence type="ECO:0000313" key="2">
    <source>
        <dbReference type="EMBL" id="KHN70621.1"/>
    </source>
</evidence>
<feature type="transmembrane region" description="Helical" evidence="1">
    <location>
        <begin position="63"/>
        <end position="86"/>
    </location>
</feature>
<evidence type="ECO:0000256" key="1">
    <source>
        <dbReference type="SAM" id="Phobius"/>
    </source>
</evidence>
<keyword evidence="1" id="KW-0472">Membrane</keyword>
<proteinExistence type="predicted"/>